<gene>
    <name evidence="3" type="ORF">CAUJ_LOCUS7550</name>
</gene>
<proteinExistence type="inferred from homology"/>
<organism evidence="3 4">
    <name type="scientific">Caenorhabditis auriculariae</name>
    <dbReference type="NCBI Taxonomy" id="2777116"/>
    <lineage>
        <taxon>Eukaryota</taxon>
        <taxon>Metazoa</taxon>
        <taxon>Ecdysozoa</taxon>
        <taxon>Nematoda</taxon>
        <taxon>Chromadorea</taxon>
        <taxon>Rhabditida</taxon>
        <taxon>Rhabditina</taxon>
        <taxon>Rhabditomorpha</taxon>
        <taxon>Rhabditoidea</taxon>
        <taxon>Rhabditidae</taxon>
        <taxon>Peloderinae</taxon>
        <taxon>Caenorhabditis</taxon>
    </lineage>
</organism>
<evidence type="ECO:0000313" key="3">
    <source>
        <dbReference type="EMBL" id="CAD6191631.1"/>
    </source>
</evidence>
<dbReference type="AlphaFoldDB" id="A0A8S1HAF4"/>
<dbReference type="InterPro" id="IPR036915">
    <property type="entry name" value="Cyclin-like_sf"/>
</dbReference>
<dbReference type="PANTHER" id="PTHR15615:SF108">
    <property type="entry name" value="PROTEIN CNPPD1"/>
    <property type="match status" value="1"/>
</dbReference>
<accession>A0A8S1HAF4</accession>
<dbReference type="PANTHER" id="PTHR15615">
    <property type="match status" value="1"/>
</dbReference>
<evidence type="ECO:0000313" key="4">
    <source>
        <dbReference type="Proteomes" id="UP000835052"/>
    </source>
</evidence>
<dbReference type="GO" id="GO:0016538">
    <property type="term" value="F:cyclin-dependent protein serine/threonine kinase regulator activity"/>
    <property type="evidence" value="ECO:0007669"/>
    <property type="project" value="TreeGrafter"/>
</dbReference>
<keyword evidence="4" id="KW-1185">Reference proteome</keyword>
<dbReference type="GO" id="GO:0005634">
    <property type="term" value="C:nucleus"/>
    <property type="evidence" value="ECO:0007669"/>
    <property type="project" value="TreeGrafter"/>
</dbReference>
<dbReference type="Gene3D" id="1.10.472.10">
    <property type="entry name" value="Cyclin-like"/>
    <property type="match status" value="1"/>
</dbReference>
<sequence length="319" mass="36423">MPQHFSDFHRIRKRVKRSLGFGTRKPCNLSFPLSKLVVDFFDKKCPFDYMDLETSAAISDTGYADPVTLVVALIYLDRLSLRDKEYFESTNPTDLYLPALDLASKYIHDFPTYDSTHISDWADAVSMKNERLVELEWEFIKHLDWDVSIKEKDIEQGLTRLERWVTNDFIEKNDFCTYNELFHAFSSIPLAAYLSLAKQLFSFLGLTALVYTFSVFTMSSIAERLANSPSTSSESPVADVVVANLPICNVTPSSSTVILDYTLDLDENNSTTTNEQDSPAPRKDIFFVHDDDFTIEDADFSKISPMEKFPIHPFLGFIS</sequence>
<evidence type="ECO:0000256" key="2">
    <source>
        <dbReference type="ARBA" id="ARBA00040808"/>
    </source>
</evidence>
<protein>
    <recommendedName>
        <fullName evidence="2">Protein CNPPD1</fullName>
    </recommendedName>
</protein>
<dbReference type="SUPFAM" id="SSF47954">
    <property type="entry name" value="Cyclin-like"/>
    <property type="match status" value="1"/>
</dbReference>
<dbReference type="GO" id="GO:0019901">
    <property type="term" value="F:protein kinase binding"/>
    <property type="evidence" value="ECO:0007669"/>
    <property type="project" value="InterPro"/>
</dbReference>
<dbReference type="InterPro" id="IPR013922">
    <property type="entry name" value="Cyclin_PHO80-like"/>
</dbReference>
<dbReference type="Proteomes" id="UP000835052">
    <property type="component" value="Unassembled WGS sequence"/>
</dbReference>
<reference evidence="3" key="1">
    <citation type="submission" date="2020-10" db="EMBL/GenBank/DDBJ databases">
        <authorList>
            <person name="Kikuchi T."/>
        </authorList>
    </citation>
    <scope>NUCLEOTIDE SEQUENCE</scope>
    <source>
        <strain evidence="3">NKZ352</strain>
    </source>
</reference>
<dbReference type="GO" id="GO:0000307">
    <property type="term" value="C:cyclin-dependent protein kinase holoenzyme complex"/>
    <property type="evidence" value="ECO:0007669"/>
    <property type="project" value="TreeGrafter"/>
</dbReference>
<evidence type="ECO:0000256" key="1">
    <source>
        <dbReference type="ARBA" id="ARBA00038508"/>
    </source>
</evidence>
<dbReference type="OrthoDB" id="244495at2759"/>
<comment type="similarity">
    <text evidence="1">Belongs to the CNPPD1 family.</text>
</comment>
<dbReference type="EMBL" id="CAJGYM010000022">
    <property type="protein sequence ID" value="CAD6191631.1"/>
    <property type="molecule type" value="Genomic_DNA"/>
</dbReference>
<name>A0A8S1HAF4_9PELO</name>
<comment type="caution">
    <text evidence="3">The sequence shown here is derived from an EMBL/GenBank/DDBJ whole genome shotgun (WGS) entry which is preliminary data.</text>
</comment>
<dbReference type="CDD" id="cd20557">
    <property type="entry name" value="CYCLIN_ScPCL1-like"/>
    <property type="match status" value="1"/>
</dbReference>